<dbReference type="PANTHER" id="PTHR43785:SF2">
    <property type="entry name" value="TYPE-1 GLUTAMINE SYNTHETASE 1"/>
    <property type="match status" value="1"/>
</dbReference>
<evidence type="ECO:0000259" key="5">
    <source>
        <dbReference type="PROSITE" id="PS51987"/>
    </source>
</evidence>
<evidence type="ECO:0000256" key="1">
    <source>
        <dbReference type="ARBA" id="ARBA00021364"/>
    </source>
</evidence>
<dbReference type="EMBL" id="CDHN01000001">
    <property type="protein sequence ID" value="CEJ80142.1"/>
    <property type="molecule type" value="Genomic_DNA"/>
</dbReference>
<dbReference type="InterPro" id="IPR008146">
    <property type="entry name" value="Gln_synth_cat_dom"/>
</dbReference>
<dbReference type="OrthoDB" id="3364440at2759"/>
<dbReference type="Gene3D" id="3.10.20.70">
    <property type="entry name" value="Glutamine synthetase, N-terminal domain"/>
    <property type="match status" value="1"/>
</dbReference>
<dbReference type="PROSITE" id="PS51987">
    <property type="entry name" value="GS_CATALYTIC"/>
    <property type="match status" value="1"/>
</dbReference>
<feature type="domain" description="GS catalytic" evidence="5">
    <location>
        <begin position="150"/>
        <end position="463"/>
    </location>
</feature>
<dbReference type="Gene3D" id="3.30.590.10">
    <property type="entry name" value="Glutamine synthetase/guanido kinase, catalytic domain"/>
    <property type="match status" value="1"/>
</dbReference>
<gene>
    <name evidence="6" type="ORF">VHEMI00346</name>
</gene>
<sequence length="463" mass="51444">MPVAMQVLRDSALSADDNSVTNGNGDVKHVRSTGISALTTFLASYPAVSFIRFQWVDLCGVLRTKVVTVVFAKSIVRGERHVGGIVFAFQVNVLQELVEEGIEWKGHDELIPDWSTLRTRHSLDPKHASVMCSVFEHRHGRPKPEYGICPRHILKTVLEKARQDCNMQFLVGFEIEFQIARTTSTQNPGSEYEQACFGQGHYAVSGLRDPIFSHVEEAVEILLEAGIHVETIHTEGCYGQYEMTLGPLRLMDAIDELVFVHDTLKTVFSKHGLQVAMSPRPFTTASQNTGQHMHISTDNALLGEFFLQGLVQSLPSLCPFLLSFDISYERSTHIHIGNGTASCSEKEKNSTIRRLGRGYWDIRLSDATANMYLALAAVISAGLEACQQNQPLTWPSADVQPKEAAVHLPTSLRQGLELLEKDGCPLERVVGGGIMTAYHLHSDEEDPRHVLLSGWVRPRQGTY</sequence>
<dbReference type="GO" id="GO:0004356">
    <property type="term" value="F:glutamine synthetase activity"/>
    <property type="evidence" value="ECO:0007669"/>
    <property type="project" value="InterPro"/>
</dbReference>
<dbReference type="STRING" id="1531966.A0A0A1T1R2"/>
<name>A0A0A1T1R2_9HYPO</name>
<comment type="similarity">
    <text evidence="3 4">Belongs to the glutamine synthetase family.</text>
</comment>
<evidence type="ECO:0000256" key="3">
    <source>
        <dbReference type="PROSITE-ProRule" id="PRU01331"/>
    </source>
</evidence>
<dbReference type="HOGENOM" id="CLU_017290_6_1_1"/>
<dbReference type="InterPro" id="IPR014746">
    <property type="entry name" value="Gln_synth/guanido_kin_cat_dom"/>
</dbReference>
<dbReference type="PANTHER" id="PTHR43785">
    <property type="entry name" value="GAMMA-GLUTAMYLPUTRESCINE SYNTHETASE"/>
    <property type="match status" value="1"/>
</dbReference>
<dbReference type="AlphaFoldDB" id="A0A0A1T1R2"/>
<dbReference type="InterPro" id="IPR036651">
    <property type="entry name" value="Gln_synt_N_sf"/>
</dbReference>
<reference evidence="6 7" key="1">
    <citation type="journal article" date="2015" name="Genome Announc.">
        <title>Draft Genome Sequence and Gene Annotation of the Entomopathogenic Fungus Verticillium hemipterigenum.</title>
        <authorList>
            <person name="Horn F."/>
            <person name="Habel A."/>
            <person name="Scharf D.H."/>
            <person name="Dworschak J."/>
            <person name="Brakhage A.A."/>
            <person name="Guthke R."/>
            <person name="Hertweck C."/>
            <person name="Linde J."/>
        </authorList>
    </citation>
    <scope>NUCLEOTIDE SEQUENCE [LARGE SCALE GENOMIC DNA]</scope>
</reference>
<dbReference type="Proteomes" id="UP000039046">
    <property type="component" value="Unassembled WGS sequence"/>
</dbReference>
<organism evidence="6 7">
    <name type="scientific">[Torrubiella] hemipterigena</name>
    <dbReference type="NCBI Taxonomy" id="1531966"/>
    <lineage>
        <taxon>Eukaryota</taxon>
        <taxon>Fungi</taxon>
        <taxon>Dikarya</taxon>
        <taxon>Ascomycota</taxon>
        <taxon>Pezizomycotina</taxon>
        <taxon>Sordariomycetes</taxon>
        <taxon>Hypocreomycetidae</taxon>
        <taxon>Hypocreales</taxon>
        <taxon>Clavicipitaceae</taxon>
        <taxon>Clavicipitaceae incertae sedis</taxon>
        <taxon>'Torrubiella' clade</taxon>
    </lineage>
</organism>
<evidence type="ECO:0000313" key="6">
    <source>
        <dbReference type="EMBL" id="CEJ80142.1"/>
    </source>
</evidence>
<dbReference type="SUPFAM" id="SSF54368">
    <property type="entry name" value="Glutamine synthetase, N-terminal domain"/>
    <property type="match status" value="1"/>
</dbReference>
<keyword evidence="2" id="KW-0436">Ligase</keyword>
<dbReference type="SUPFAM" id="SSF55931">
    <property type="entry name" value="Glutamine synthetase/guanido kinase"/>
    <property type="match status" value="1"/>
</dbReference>
<evidence type="ECO:0000256" key="2">
    <source>
        <dbReference type="ARBA" id="ARBA00022598"/>
    </source>
</evidence>
<proteinExistence type="inferred from homology"/>
<dbReference type="SMART" id="SM01230">
    <property type="entry name" value="Gln-synt_C"/>
    <property type="match status" value="1"/>
</dbReference>
<keyword evidence="7" id="KW-1185">Reference proteome</keyword>
<dbReference type="GO" id="GO:0006542">
    <property type="term" value="P:glutamine biosynthetic process"/>
    <property type="evidence" value="ECO:0007669"/>
    <property type="project" value="InterPro"/>
</dbReference>
<dbReference type="Pfam" id="PF00120">
    <property type="entry name" value="Gln-synt_C"/>
    <property type="match status" value="1"/>
</dbReference>
<accession>A0A0A1T1R2</accession>
<protein>
    <recommendedName>
        <fullName evidence="1">Glutamine synthetase</fullName>
    </recommendedName>
</protein>
<evidence type="ECO:0000256" key="4">
    <source>
        <dbReference type="RuleBase" id="RU000384"/>
    </source>
</evidence>
<evidence type="ECO:0000313" key="7">
    <source>
        <dbReference type="Proteomes" id="UP000039046"/>
    </source>
</evidence>